<evidence type="ECO:0000313" key="3">
    <source>
        <dbReference type="Proteomes" id="UP000305948"/>
    </source>
</evidence>
<dbReference type="InterPro" id="IPR032675">
    <property type="entry name" value="LRR_dom_sf"/>
</dbReference>
<dbReference type="AlphaFoldDB" id="A0A5C3MVQ1"/>
<protein>
    <recommendedName>
        <fullName evidence="4">F-box domain-containing protein</fullName>
    </recommendedName>
</protein>
<accession>A0A5C3MVQ1</accession>
<organism evidence="2 3">
    <name type="scientific">Heliocybe sulcata</name>
    <dbReference type="NCBI Taxonomy" id="5364"/>
    <lineage>
        <taxon>Eukaryota</taxon>
        <taxon>Fungi</taxon>
        <taxon>Dikarya</taxon>
        <taxon>Basidiomycota</taxon>
        <taxon>Agaricomycotina</taxon>
        <taxon>Agaricomycetes</taxon>
        <taxon>Gloeophyllales</taxon>
        <taxon>Gloeophyllaceae</taxon>
        <taxon>Heliocybe</taxon>
    </lineage>
</organism>
<name>A0A5C3MVQ1_9AGAM</name>
<gene>
    <name evidence="2" type="ORF">OE88DRAFT_1646040</name>
</gene>
<dbReference type="SUPFAM" id="SSF52047">
    <property type="entry name" value="RNI-like"/>
    <property type="match status" value="1"/>
</dbReference>
<proteinExistence type="predicted"/>
<keyword evidence="3" id="KW-1185">Reference proteome</keyword>
<dbReference type="Proteomes" id="UP000305948">
    <property type="component" value="Unassembled WGS sequence"/>
</dbReference>
<sequence>MAVITASPFGHRSDVPPEDVGGAEICPAASECPSVLDSGTLAPVTADDPSLIEVARENSISASPRLLSSRSPPISIFPAEILAIVFDKLNQEVHGCMSLERTDITLLVTQVCSFWRQVAIGTPELWSGAVIYVPEESAKASRLAGFARYCLSRSGALPLSIWFLLEKQQPITDGALDCLKVLAEFLPRCETLEIAFPASWFQHLPDTPLPYLTSLRIRSPKPKEFEPQDVKPLTTFCDTLNLQQAELECTSVMAGSVSAVRWSKLTTLRLNWPDSVRACVQILAECHSLEDATLSTKGHIPEQADILPGDQEVLLPKLKSLKLRGHRTGILAGCLRAPLLRSLVVAPKYFAGAGRYVQWSGLLKSAEHLNQLSMLEMRNGWLGTLTDLESFLRAVPSVQVLKVHDYSEGPACFPGLKIWTS</sequence>
<evidence type="ECO:0000256" key="1">
    <source>
        <dbReference type="SAM" id="MobiDB-lite"/>
    </source>
</evidence>
<dbReference type="OrthoDB" id="3063971at2759"/>
<dbReference type="EMBL" id="ML213515">
    <property type="protein sequence ID" value="TFK49589.1"/>
    <property type="molecule type" value="Genomic_DNA"/>
</dbReference>
<evidence type="ECO:0000313" key="2">
    <source>
        <dbReference type="EMBL" id="TFK49589.1"/>
    </source>
</evidence>
<evidence type="ECO:0008006" key="4">
    <source>
        <dbReference type="Google" id="ProtNLM"/>
    </source>
</evidence>
<feature type="region of interest" description="Disordered" evidence="1">
    <location>
        <begin position="1"/>
        <end position="22"/>
    </location>
</feature>
<reference evidence="2 3" key="1">
    <citation type="journal article" date="2019" name="Nat. Ecol. Evol.">
        <title>Megaphylogeny resolves global patterns of mushroom evolution.</title>
        <authorList>
            <person name="Varga T."/>
            <person name="Krizsan K."/>
            <person name="Foldi C."/>
            <person name="Dima B."/>
            <person name="Sanchez-Garcia M."/>
            <person name="Sanchez-Ramirez S."/>
            <person name="Szollosi G.J."/>
            <person name="Szarkandi J.G."/>
            <person name="Papp V."/>
            <person name="Albert L."/>
            <person name="Andreopoulos W."/>
            <person name="Angelini C."/>
            <person name="Antonin V."/>
            <person name="Barry K.W."/>
            <person name="Bougher N.L."/>
            <person name="Buchanan P."/>
            <person name="Buyck B."/>
            <person name="Bense V."/>
            <person name="Catcheside P."/>
            <person name="Chovatia M."/>
            <person name="Cooper J."/>
            <person name="Damon W."/>
            <person name="Desjardin D."/>
            <person name="Finy P."/>
            <person name="Geml J."/>
            <person name="Haridas S."/>
            <person name="Hughes K."/>
            <person name="Justo A."/>
            <person name="Karasinski D."/>
            <person name="Kautmanova I."/>
            <person name="Kiss B."/>
            <person name="Kocsube S."/>
            <person name="Kotiranta H."/>
            <person name="LaButti K.M."/>
            <person name="Lechner B.E."/>
            <person name="Liimatainen K."/>
            <person name="Lipzen A."/>
            <person name="Lukacs Z."/>
            <person name="Mihaltcheva S."/>
            <person name="Morgado L.N."/>
            <person name="Niskanen T."/>
            <person name="Noordeloos M.E."/>
            <person name="Ohm R.A."/>
            <person name="Ortiz-Santana B."/>
            <person name="Ovrebo C."/>
            <person name="Racz N."/>
            <person name="Riley R."/>
            <person name="Savchenko A."/>
            <person name="Shiryaev A."/>
            <person name="Soop K."/>
            <person name="Spirin V."/>
            <person name="Szebenyi C."/>
            <person name="Tomsovsky M."/>
            <person name="Tulloss R.E."/>
            <person name="Uehling J."/>
            <person name="Grigoriev I.V."/>
            <person name="Vagvolgyi C."/>
            <person name="Papp T."/>
            <person name="Martin F.M."/>
            <person name="Miettinen O."/>
            <person name="Hibbett D.S."/>
            <person name="Nagy L.G."/>
        </authorList>
    </citation>
    <scope>NUCLEOTIDE SEQUENCE [LARGE SCALE GENOMIC DNA]</scope>
    <source>
        <strain evidence="2 3">OMC1185</strain>
    </source>
</reference>
<dbReference type="Gene3D" id="3.80.10.10">
    <property type="entry name" value="Ribonuclease Inhibitor"/>
    <property type="match status" value="1"/>
</dbReference>